<dbReference type="EMBL" id="MJEQ01000762">
    <property type="protein sequence ID" value="OIT34131.1"/>
    <property type="molecule type" value="Genomic_DNA"/>
</dbReference>
<feature type="compositionally biased region" description="Basic and acidic residues" evidence="1">
    <location>
        <begin position="24"/>
        <end position="34"/>
    </location>
</feature>
<comment type="caution">
    <text evidence="2">The sequence shown here is derived from an EMBL/GenBank/DDBJ whole genome shotgun (WGS) entry which is preliminary data.</text>
</comment>
<feature type="compositionally biased region" description="Polar residues" evidence="1">
    <location>
        <begin position="35"/>
        <end position="45"/>
    </location>
</feature>
<reference evidence="2" key="1">
    <citation type="submission" date="2016-11" db="EMBL/GenBank/DDBJ databases">
        <title>The genome of Nicotiana attenuata.</title>
        <authorList>
            <person name="Xu S."/>
            <person name="Brockmoeller T."/>
            <person name="Gaquerel E."/>
            <person name="Navarro A."/>
            <person name="Kuhl H."/>
            <person name="Gase K."/>
            <person name="Ling Z."/>
            <person name="Zhou W."/>
            <person name="Kreitzer C."/>
            <person name="Stanke M."/>
            <person name="Tang H."/>
            <person name="Lyons E."/>
            <person name="Pandey P."/>
            <person name="Pandey S.P."/>
            <person name="Timmermann B."/>
            <person name="Baldwin I.T."/>
        </authorList>
    </citation>
    <scope>NUCLEOTIDE SEQUENCE [LARGE SCALE GENOMIC DNA]</scope>
    <source>
        <strain evidence="2">UT</strain>
    </source>
</reference>
<gene>
    <name evidence="2" type="ORF">A4A49_04544</name>
</gene>
<dbReference type="Gramene" id="OIT34131">
    <property type="protein sequence ID" value="OIT34131"/>
    <property type="gene ID" value="A4A49_04544"/>
</dbReference>
<dbReference type="Proteomes" id="UP000187609">
    <property type="component" value="Unassembled WGS sequence"/>
</dbReference>
<proteinExistence type="predicted"/>
<dbReference type="SMR" id="A0A314KX92"/>
<feature type="compositionally biased region" description="Polar residues" evidence="1">
    <location>
        <begin position="10"/>
        <end position="23"/>
    </location>
</feature>
<accession>A0A314KX92</accession>
<protein>
    <submittedName>
        <fullName evidence="2">Uncharacterized protein</fullName>
    </submittedName>
</protein>
<sequence>MYIGPRRKIGNNTNEQQIQNSKLEPQKLDHDEPRTGNQNQQTSEPQANIVIFNTKTEIKNEEIEALLYIFSVISSKTKSEFATTKYFFFFDPPLPRLLPPFHTTAADFGRAMVAARGRYGGGEVRRGEGLGHWWSILGGVELQQEGCGDFGRWLKRWSFSPDFRPVTVEEGVAALERREFAGWLVLMEKKVRLP</sequence>
<organism evidence="2 3">
    <name type="scientific">Nicotiana attenuata</name>
    <name type="common">Coyote tobacco</name>
    <dbReference type="NCBI Taxonomy" id="49451"/>
    <lineage>
        <taxon>Eukaryota</taxon>
        <taxon>Viridiplantae</taxon>
        <taxon>Streptophyta</taxon>
        <taxon>Embryophyta</taxon>
        <taxon>Tracheophyta</taxon>
        <taxon>Spermatophyta</taxon>
        <taxon>Magnoliopsida</taxon>
        <taxon>eudicotyledons</taxon>
        <taxon>Gunneridae</taxon>
        <taxon>Pentapetalae</taxon>
        <taxon>asterids</taxon>
        <taxon>lamiids</taxon>
        <taxon>Solanales</taxon>
        <taxon>Solanaceae</taxon>
        <taxon>Nicotianoideae</taxon>
        <taxon>Nicotianeae</taxon>
        <taxon>Nicotiana</taxon>
    </lineage>
</organism>
<keyword evidence="3" id="KW-1185">Reference proteome</keyword>
<feature type="region of interest" description="Disordered" evidence="1">
    <location>
        <begin position="1"/>
        <end position="45"/>
    </location>
</feature>
<evidence type="ECO:0000313" key="2">
    <source>
        <dbReference type="EMBL" id="OIT34131.1"/>
    </source>
</evidence>
<dbReference type="AlphaFoldDB" id="A0A314KX92"/>
<evidence type="ECO:0000256" key="1">
    <source>
        <dbReference type="SAM" id="MobiDB-lite"/>
    </source>
</evidence>
<name>A0A314KX92_NICAT</name>
<evidence type="ECO:0000313" key="3">
    <source>
        <dbReference type="Proteomes" id="UP000187609"/>
    </source>
</evidence>